<comment type="caution">
    <text evidence="1">The sequence shown here is derived from an EMBL/GenBank/DDBJ whole genome shotgun (WGS) entry which is preliminary data.</text>
</comment>
<reference evidence="1 2" key="1">
    <citation type="submission" date="2024-09" db="EMBL/GenBank/DDBJ databases">
        <authorList>
            <person name="Sun Q."/>
            <person name="Mori K."/>
        </authorList>
    </citation>
    <scope>NUCLEOTIDE SEQUENCE [LARGE SCALE GENOMIC DNA]</scope>
    <source>
        <strain evidence="1 2">CECT 8365</strain>
    </source>
</reference>
<sequence length="581" mass="64188">MYNTSFFKKILLIATVTVFYSCDKDFNTVGEDLIGNNDNFDLEAQHYTVTAYNKKVTPVASNNLPINALGIYENPVFGTTTASFNTQVNLASYAPTLGFGAVIDSVTLNIPYFIDATKTTTSTAGKRTYVLDSIYGPETGIFKLSVYESGILLNNYNANNYDISQFYNTDRNGDFQTQATTNPNVFGLRLNNSTNTAENDQFFFSSKPIIEKIAATTTTAESSKIIDPEMRLHLDKDFFKAKIFDAPASKLASPDVFKNYFKGLYFKVEKSGTSAGRMAMMNFNKGKITVFYKAKTAEKDTEAVAKTFVINLTGDSNTNVNTVSLLEESNPVSDYTTATADDVTPDEKLYLKGGQGSMVVIELFDKTDLVHYVNGEPVTGSNGVSDELDEIRNNVTYKKWLANEANLVFTIDSQKMASLIGNDPETIATEPGRIYLYDLTNNTVLADYTADRTPSVNGDPKKNRTIFNGMINLDPTSKRGTTYKIRITNHIRNLIKNADVANVKLGLAVTESIDITSSSKLDKTKVLPKLNDESFLTEIPTASVMSPLGTVLFGSNILESDEANYAKRVKLQIYYTKLKPN</sequence>
<keyword evidence="2" id="KW-1185">Reference proteome</keyword>
<evidence type="ECO:0000313" key="1">
    <source>
        <dbReference type="EMBL" id="MFB9109533.1"/>
    </source>
</evidence>
<gene>
    <name evidence="1" type="ORF">ACFFVK_13180</name>
</gene>
<protein>
    <submittedName>
        <fullName evidence="1">DUF4270 domain-containing protein</fullName>
    </submittedName>
</protein>
<accession>A0ABV5HCD5</accession>
<proteinExistence type="predicted"/>
<organism evidence="1 2">
    <name type="scientific">Flavobacterium gyeonganense</name>
    <dbReference type="NCBI Taxonomy" id="1310418"/>
    <lineage>
        <taxon>Bacteria</taxon>
        <taxon>Pseudomonadati</taxon>
        <taxon>Bacteroidota</taxon>
        <taxon>Flavobacteriia</taxon>
        <taxon>Flavobacteriales</taxon>
        <taxon>Flavobacteriaceae</taxon>
        <taxon>Flavobacterium</taxon>
    </lineage>
</organism>
<dbReference type="EMBL" id="JBHMFE010000017">
    <property type="protein sequence ID" value="MFB9109533.1"/>
    <property type="molecule type" value="Genomic_DNA"/>
</dbReference>
<dbReference type="InterPro" id="IPR025366">
    <property type="entry name" value="DUF4270"/>
</dbReference>
<name>A0ABV5HCD5_9FLAO</name>
<evidence type="ECO:0000313" key="2">
    <source>
        <dbReference type="Proteomes" id="UP001589562"/>
    </source>
</evidence>
<dbReference type="RefSeq" id="WP_278011508.1">
    <property type="nucleotide sequence ID" value="NZ_CP121112.1"/>
</dbReference>
<dbReference type="Proteomes" id="UP001589562">
    <property type="component" value="Unassembled WGS sequence"/>
</dbReference>
<dbReference type="Pfam" id="PF14092">
    <property type="entry name" value="DUF4270"/>
    <property type="match status" value="1"/>
</dbReference>